<feature type="compositionally biased region" description="Basic and acidic residues" evidence="1">
    <location>
        <begin position="108"/>
        <end position="118"/>
    </location>
</feature>
<keyword evidence="3" id="KW-1185">Reference proteome</keyword>
<dbReference type="EMBL" id="JBBBZM010000097">
    <property type="protein sequence ID" value="KAL0634343.1"/>
    <property type="molecule type" value="Genomic_DNA"/>
</dbReference>
<evidence type="ECO:0000256" key="1">
    <source>
        <dbReference type="SAM" id="MobiDB-lite"/>
    </source>
</evidence>
<feature type="compositionally biased region" description="Polar residues" evidence="1">
    <location>
        <begin position="54"/>
        <end position="64"/>
    </location>
</feature>
<sequence length="187" mass="20106">MFPFLRPTRFLQQSLTTASTAKAVSASPSCRRSFTCTPVSESTSGYGDADQTGDDPSNKPNLQGSRPRIDTEHPGREPVDEGKGTGSGGYAETGEKKGGGREGTGGNRKSESIAERKGKGNTKARKGGEMGVKLVSDMEDTMPDEGEKGDVERHNREMDQRYGHKEGEEGDEKVEKGFWSGESGLRS</sequence>
<evidence type="ECO:0000313" key="2">
    <source>
        <dbReference type="EMBL" id="KAL0634343.1"/>
    </source>
</evidence>
<organism evidence="2 3">
    <name type="scientific">Discina gigas</name>
    <dbReference type="NCBI Taxonomy" id="1032678"/>
    <lineage>
        <taxon>Eukaryota</taxon>
        <taxon>Fungi</taxon>
        <taxon>Dikarya</taxon>
        <taxon>Ascomycota</taxon>
        <taxon>Pezizomycotina</taxon>
        <taxon>Pezizomycetes</taxon>
        <taxon>Pezizales</taxon>
        <taxon>Discinaceae</taxon>
        <taxon>Discina</taxon>
    </lineage>
</organism>
<dbReference type="Proteomes" id="UP001447188">
    <property type="component" value="Unassembled WGS sequence"/>
</dbReference>
<feature type="compositionally biased region" description="Polar residues" evidence="1">
    <location>
        <begin position="30"/>
        <end position="45"/>
    </location>
</feature>
<feature type="compositionally biased region" description="Basic and acidic residues" evidence="1">
    <location>
        <begin position="145"/>
        <end position="167"/>
    </location>
</feature>
<comment type="caution">
    <text evidence="2">The sequence shown here is derived from an EMBL/GenBank/DDBJ whole genome shotgun (WGS) entry which is preliminary data.</text>
</comment>
<reference evidence="2 3" key="1">
    <citation type="submission" date="2024-02" db="EMBL/GenBank/DDBJ databases">
        <title>Discinaceae phylogenomics.</title>
        <authorList>
            <person name="Dirks A.C."/>
            <person name="James T.Y."/>
        </authorList>
    </citation>
    <scope>NUCLEOTIDE SEQUENCE [LARGE SCALE GENOMIC DNA]</scope>
    <source>
        <strain evidence="2 3">ACD0624</strain>
    </source>
</reference>
<evidence type="ECO:0000313" key="3">
    <source>
        <dbReference type="Proteomes" id="UP001447188"/>
    </source>
</evidence>
<feature type="region of interest" description="Disordered" evidence="1">
    <location>
        <begin position="25"/>
        <end position="187"/>
    </location>
</feature>
<feature type="compositionally biased region" description="Basic and acidic residues" evidence="1">
    <location>
        <begin position="67"/>
        <end position="83"/>
    </location>
</feature>
<name>A0ABR3GEX4_9PEZI</name>
<proteinExistence type="predicted"/>
<gene>
    <name evidence="2" type="ORF">Q9L58_006747</name>
</gene>
<accession>A0ABR3GEX4</accession>
<protein>
    <submittedName>
        <fullName evidence="2">Uncharacterized protein</fullName>
    </submittedName>
</protein>